<evidence type="ECO:0000256" key="1">
    <source>
        <dbReference type="SAM" id="MobiDB-lite"/>
    </source>
</evidence>
<protein>
    <recommendedName>
        <fullName evidence="4">Receptor L-domain domain-containing protein</fullName>
    </recommendedName>
</protein>
<keyword evidence="3" id="KW-1185">Reference proteome</keyword>
<dbReference type="Proteomes" id="UP000024635">
    <property type="component" value="Unassembled WGS sequence"/>
</dbReference>
<feature type="compositionally biased region" description="Low complexity" evidence="1">
    <location>
        <begin position="97"/>
        <end position="110"/>
    </location>
</feature>
<evidence type="ECO:0008006" key="4">
    <source>
        <dbReference type="Google" id="ProtNLM"/>
    </source>
</evidence>
<comment type="caution">
    <text evidence="2">The sequence shown here is derived from an EMBL/GenBank/DDBJ whole genome shotgun (WGS) entry which is preliminary data.</text>
</comment>
<accession>A0A016V709</accession>
<name>A0A016V709_9BILA</name>
<evidence type="ECO:0000313" key="2">
    <source>
        <dbReference type="EMBL" id="EYC22812.1"/>
    </source>
</evidence>
<proteinExistence type="predicted"/>
<reference evidence="3" key="1">
    <citation type="journal article" date="2015" name="Nat. Genet.">
        <title>The genome and transcriptome of the zoonotic hookworm Ancylostoma ceylanicum identify infection-specific gene families.</title>
        <authorList>
            <person name="Schwarz E.M."/>
            <person name="Hu Y."/>
            <person name="Antoshechkin I."/>
            <person name="Miller M.M."/>
            <person name="Sternberg P.W."/>
            <person name="Aroian R.V."/>
        </authorList>
    </citation>
    <scope>NUCLEOTIDE SEQUENCE</scope>
    <source>
        <strain evidence="3">HY135</strain>
    </source>
</reference>
<evidence type="ECO:0000313" key="3">
    <source>
        <dbReference type="Proteomes" id="UP000024635"/>
    </source>
</evidence>
<sequence>MPRLMKVEWMGNTKFPAITIENNPNLKSIAEIVHLQNIVLGRGNLSVEIHDNPKLCIETEYMETKFVKRYANHIEECGPAVTLILGGKGKSGKRKPSSSSFDDSSSSNDSALTAVPPEESRHTTASLIMGLYGEFGPDRFTDQSLAQHISLMQNSRRSGSVVMVDTRDERIIRIRLSV</sequence>
<dbReference type="SUPFAM" id="SSF52058">
    <property type="entry name" value="L domain-like"/>
    <property type="match status" value="1"/>
</dbReference>
<gene>
    <name evidence="2" type="primary">Acey_s0016.g2966</name>
    <name evidence="2" type="ORF">Y032_0016g2966</name>
</gene>
<feature type="region of interest" description="Disordered" evidence="1">
    <location>
        <begin position="86"/>
        <end position="121"/>
    </location>
</feature>
<dbReference type="EMBL" id="JARK01001352">
    <property type="protein sequence ID" value="EYC22812.1"/>
    <property type="molecule type" value="Genomic_DNA"/>
</dbReference>
<organism evidence="2 3">
    <name type="scientific">Ancylostoma ceylanicum</name>
    <dbReference type="NCBI Taxonomy" id="53326"/>
    <lineage>
        <taxon>Eukaryota</taxon>
        <taxon>Metazoa</taxon>
        <taxon>Ecdysozoa</taxon>
        <taxon>Nematoda</taxon>
        <taxon>Chromadorea</taxon>
        <taxon>Rhabditida</taxon>
        <taxon>Rhabditina</taxon>
        <taxon>Rhabditomorpha</taxon>
        <taxon>Strongyloidea</taxon>
        <taxon>Ancylostomatidae</taxon>
        <taxon>Ancylostomatinae</taxon>
        <taxon>Ancylostoma</taxon>
    </lineage>
</organism>
<dbReference type="AlphaFoldDB" id="A0A016V709"/>
<dbReference type="OrthoDB" id="10515778at2759"/>